<dbReference type="InterPro" id="IPR016159">
    <property type="entry name" value="Cullin_repeat-like_dom_sf"/>
</dbReference>
<dbReference type="Pfam" id="PF20669">
    <property type="entry name" value="Exo70_N"/>
    <property type="match status" value="1"/>
</dbReference>
<dbReference type="STRING" id="667725.A0A0L0FT70"/>
<dbReference type="Gene3D" id="1.20.1280.170">
    <property type="entry name" value="Exocyst complex component Exo70"/>
    <property type="match status" value="1"/>
</dbReference>
<gene>
    <name evidence="1" type="ORF">SARC_07632</name>
</gene>
<dbReference type="SUPFAM" id="SSF74788">
    <property type="entry name" value="Cullin repeat-like"/>
    <property type="match status" value="1"/>
</dbReference>
<protein>
    <submittedName>
        <fullName evidence="1">Uncharacterized protein</fullName>
    </submittedName>
</protein>
<dbReference type="Proteomes" id="UP000054560">
    <property type="component" value="Unassembled WGS sequence"/>
</dbReference>
<evidence type="ECO:0000313" key="2">
    <source>
        <dbReference type="Proteomes" id="UP000054560"/>
    </source>
</evidence>
<dbReference type="EMBL" id="KQ242211">
    <property type="protein sequence ID" value="KNC80000.1"/>
    <property type="molecule type" value="Genomic_DNA"/>
</dbReference>
<name>A0A0L0FT70_9EUKA</name>
<dbReference type="RefSeq" id="XP_014153902.1">
    <property type="nucleotide sequence ID" value="XM_014298427.1"/>
</dbReference>
<accession>A0A0L0FT70</accession>
<dbReference type="OrthoDB" id="1922221at2759"/>
<proteinExistence type="predicted"/>
<reference evidence="1 2" key="1">
    <citation type="submission" date="2011-02" db="EMBL/GenBank/DDBJ databases">
        <title>The Genome Sequence of Sphaeroforma arctica JP610.</title>
        <authorList>
            <consortium name="The Broad Institute Genome Sequencing Platform"/>
            <person name="Russ C."/>
            <person name="Cuomo C."/>
            <person name="Young S.K."/>
            <person name="Zeng Q."/>
            <person name="Gargeya S."/>
            <person name="Alvarado L."/>
            <person name="Berlin A."/>
            <person name="Chapman S.B."/>
            <person name="Chen Z."/>
            <person name="Freedman E."/>
            <person name="Gellesch M."/>
            <person name="Goldberg J."/>
            <person name="Griggs A."/>
            <person name="Gujja S."/>
            <person name="Heilman E."/>
            <person name="Heiman D."/>
            <person name="Howarth C."/>
            <person name="Mehta T."/>
            <person name="Neiman D."/>
            <person name="Pearson M."/>
            <person name="Roberts A."/>
            <person name="Saif S."/>
            <person name="Shea T."/>
            <person name="Shenoy N."/>
            <person name="Sisk P."/>
            <person name="Stolte C."/>
            <person name="Sykes S."/>
            <person name="White J."/>
            <person name="Yandava C."/>
            <person name="Burger G."/>
            <person name="Gray M.W."/>
            <person name="Holland P.W.H."/>
            <person name="King N."/>
            <person name="Lang F.B.F."/>
            <person name="Roger A.J."/>
            <person name="Ruiz-Trillo I."/>
            <person name="Haas B."/>
            <person name="Nusbaum C."/>
            <person name="Birren B."/>
        </authorList>
    </citation>
    <scope>NUCLEOTIDE SEQUENCE [LARGE SCALE GENOMIC DNA]</scope>
    <source>
        <strain evidence="1 2">JP610</strain>
    </source>
</reference>
<evidence type="ECO:0000313" key="1">
    <source>
        <dbReference type="EMBL" id="KNC80000.1"/>
    </source>
</evidence>
<dbReference type="GeneID" id="25908136"/>
<organism evidence="1 2">
    <name type="scientific">Sphaeroforma arctica JP610</name>
    <dbReference type="NCBI Taxonomy" id="667725"/>
    <lineage>
        <taxon>Eukaryota</taxon>
        <taxon>Ichthyosporea</taxon>
        <taxon>Ichthyophonida</taxon>
        <taxon>Sphaeroforma</taxon>
    </lineage>
</organism>
<sequence>MTHIFDAYDDRLAHLSDSIQPLHEMITRLTKVLSNIQNTNQSFINVMSHFDVYADVRGYIENSSNLKDLDSYIDKMEKAKNAQTYFEENQLRGGQETLRELTELVEIGANKMTQNFYDVLKHNNRKCNFSGRWMCRCV</sequence>
<keyword evidence="2" id="KW-1185">Reference proteome</keyword>
<dbReference type="AlphaFoldDB" id="A0A0L0FT70"/>